<keyword evidence="3" id="KW-0255">Endonuclease</keyword>
<evidence type="ECO:0000256" key="2">
    <source>
        <dbReference type="ARBA" id="ARBA00022722"/>
    </source>
</evidence>
<sequence>MESPVPEGVNQILFSVSKKNFKRAVDRNLLRRRMFEAYRLHKHTLTSLPDQENFLLIAYIYVGKEKATYQLIERQLIAALKRLNDVKSAKT</sequence>
<evidence type="ECO:0000256" key="4">
    <source>
        <dbReference type="ARBA" id="ARBA00022801"/>
    </source>
</evidence>
<organism evidence="6 7">
    <name type="scientific">Imperialibacter roseus</name>
    <dbReference type="NCBI Taxonomy" id="1324217"/>
    <lineage>
        <taxon>Bacteria</taxon>
        <taxon>Pseudomonadati</taxon>
        <taxon>Bacteroidota</taxon>
        <taxon>Cytophagia</taxon>
        <taxon>Cytophagales</taxon>
        <taxon>Flammeovirgaceae</taxon>
        <taxon>Imperialibacter</taxon>
    </lineage>
</organism>
<dbReference type="Pfam" id="PF00825">
    <property type="entry name" value="Ribonuclease_P"/>
    <property type="match status" value="1"/>
</dbReference>
<name>A0ABZ0ITK7_9BACT</name>
<reference evidence="6 7" key="1">
    <citation type="journal article" date="2023" name="Microbiol. Resour. Announc.">
        <title>Complete Genome Sequence of Imperialibacter roseus strain P4T.</title>
        <authorList>
            <person name="Tizabi D.R."/>
            <person name="Bachvaroff T."/>
            <person name="Hill R.T."/>
        </authorList>
    </citation>
    <scope>NUCLEOTIDE SEQUENCE [LARGE SCALE GENOMIC DNA]</scope>
    <source>
        <strain evidence="6 7">P4T</strain>
    </source>
</reference>
<evidence type="ECO:0000256" key="3">
    <source>
        <dbReference type="ARBA" id="ARBA00022759"/>
    </source>
</evidence>
<gene>
    <name evidence="6" type="ORF">RT717_28110</name>
</gene>
<evidence type="ECO:0000256" key="1">
    <source>
        <dbReference type="ARBA" id="ARBA00022694"/>
    </source>
</evidence>
<evidence type="ECO:0000256" key="5">
    <source>
        <dbReference type="ARBA" id="ARBA00022884"/>
    </source>
</evidence>
<proteinExistence type="predicted"/>
<protein>
    <submittedName>
        <fullName evidence="6">Ribonuclease P protein component</fullName>
    </submittedName>
</protein>
<dbReference type="RefSeq" id="WP_317489629.1">
    <property type="nucleotide sequence ID" value="NZ_CP136051.1"/>
</dbReference>
<evidence type="ECO:0000313" key="6">
    <source>
        <dbReference type="EMBL" id="WOK06937.1"/>
    </source>
</evidence>
<keyword evidence="7" id="KW-1185">Reference proteome</keyword>
<dbReference type="InterPro" id="IPR020568">
    <property type="entry name" value="Ribosomal_Su5_D2-typ_SF"/>
</dbReference>
<dbReference type="InterPro" id="IPR014721">
    <property type="entry name" value="Ribsml_uS5_D2-typ_fold_subgr"/>
</dbReference>
<dbReference type="Proteomes" id="UP001302349">
    <property type="component" value="Chromosome"/>
</dbReference>
<keyword evidence="4" id="KW-0378">Hydrolase</keyword>
<dbReference type="Gene3D" id="3.30.230.10">
    <property type="match status" value="1"/>
</dbReference>
<keyword evidence="2" id="KW-0540">Nuclease</keyword>
<dbReference type="SUPFAM" id="SSF54211">
    <property type="entry name" value="Ribosomal protein S5 domain 2-like"/>
    <property type="match status" value="1"/>
</dbReference>
<dbReference type="EMBL" id="CP136051">
    <property type="protein sequence ID" value="WOK06937.1"/>
    <property type="molecule type" value="Genomic_DNA"/>
</dbReference>
<dbReference type="InterPro" id="IPR000100">
    <property type="entry name" value="RNase_P"/>
</dbReference>
<evidence type="ECO:0000313" key="7">
    <source>
        <dbReference type="Proteomes" id="UP001302349"/>
    </source>
</evidence>
<keyword evidence="1" id="KW-0819">tRNA processing</keyword>
<keyword evidence="5" id="KW-0694">RNA-binding</keyword>
<accession>A0ABZ0ITK7</accession>